<dbReference type="EMBL" id="JAKEKT020000023">
    <property type="protein sequence ID" value="KAL1644362.1"/>
    <property type="molecule type" value="Genomic_DNA"/>
</dbReference>
<evidence type="ECO:0000256" key="1">
    <source>
        <dbReference type="ARBA" id="ARBA00000077"/>
    </source>
</evidence>
<evidence type="ECO:0000313" key="10">
    <source>
        <dbReference type="Proteomes" id="UP001521184"/>
    </source>
</evidence>
<evidence type="ECO:0000313" key="9">
    <source>
        <dbReference type="EMBL" id="KAL1644362.1"/>
    </source>
</evidence>
<dbReference type="PROSITE" id="PS50879">
    <property type="entry name" value="RNASE_H_1"/>
    <property type="match status" value="1"/>
</dbReference>
<dbReference type="Pfam" id="PF00075">
    <property type="entry name" value="RNase_H"/>
    <property type="match status" value="1"/>
</dbReference>
<comment type="caution">
    <text evidence="9">The sequence shown here is derived from an EMBL/GenBank/DDBJ whole genome shotgun (WGS) entry which is preliminary data.</text>
</comment>
<feature type="domain" description="RNase H type-1" evidence="8">
    <location>
        <begin position="94"/>
        <end position="256"/>
    </location>
</feature>
<protein>
    <recommendedName>
        <fullName evidence="3">ribonuclease H</fullName>
        <ecNumber evidence="3">3.1.26.4</ecNumber>
    </recommendedName>
</protein>
<dbReference type="EC" id="3.1.26.4" evidence="3"/>
<evidence type="ECO:0000256" key="7">
    <source>
        <dbReference type="ARBA" id="ARBA00022801"/>
    </source>
</evidence>
<dbReference type="InterPro" id="IPR050092">
    <property type="entry name" value="RNase_H"/>
</dbReference>
<dbReference type="PANTHER" id="PTHR10642:SF26">
    <property type="entry name" value="RIBONUCLEASE H1"/>
    <property type="match status" value="1"/>
</dbReference>
<sequence length="262" mass="28833">MSPYYPYDTVQDKPKVHHTYSVFAGLVHEPVQCTGISDPESMGALDGPQRRFALDRTLQTAAAFMKSLEGQARTQPYYNVPCDPECQCGRPHRMTNSLLVSADGACRGNGMAGARASVGVFFRHGSPYNEAKVLSGANPTNQRAELYAGITALQIVGDLLYAPLSEELEGLKDLELLVLKTDSEYLVKGITEWIYNWRVNDWSTADGSPVVNADLFKRLDVLVAAYKNQHAITVKFLHVPRELNAGADGLANRILDERETAT</sequence>
<dbReference type="PANTHER" id="PTHR10642">
    <property type="entry name" value="RIBONUCLEASE H1"/>
    <property type="match status" value="1"/>
</dbReference>
<keyword evidence="7" id="KW-0378">Hydrolase</keyword>
<dbReference type="Proteomes" id="UP001521184">
    <property type="component" value="Unassembled WGS sequence"/>
</dbReference>
<gene>
    <name evidence="9" type="ORF">SLS58_004276</name>
</gene>
<comment type="catalytic activity">
    <reaction evidence="1">
        <text>Endonucleolytic cleavage to 5'-phosphomonoester.</text>
        <dbReference type="EC" id="3.1.26.4"/>
    </reaction>
</comment>
<keyword evidence="5" id="KW-0479">Metal-binding</keyword>
<name>A0ABR3TTS5_9PEZI</name>
<organism evidence="9 10">
    <name type="scientific">Diplodia intermedia</name>
    <dbReference type="NCBI Taxonomy" id="856260"/>
    <lineage>
        <taxon>Eukaryota</taxon>
        <taxon>Fungi</taxon>
        <taxon>Dikarya</taxon>
        <taxon>Ascomycota</taxon>
        <taxon>Pezizomycotina</taxon>
        <taxon>Dothideomycetes</taxon>
        <taxon>Dothideomycetes incertae sedis</taxon>
        <taxon>Botryosphaeriales</taxon>
        <taxon>Botryosphaeriaceae</taxon>
        <taxon>Diplodia</taxon>
    </lineage>
</organism>
<dbReference type="InterPro" id="IPR002156">
    <property type="entry name" value="RNaseH_domain"/>
</dbReference>
<reference evidence="9 10" key="1">
    <citation type="journal article" date="2023" name="Plant Dis.">
        <title>First Report of Diplodia intermedia Causing Canker and Dieback Diseases on Apple Trees in Canada.</title>
        <authorList>
            <person name="Ellouze W."/>
            <person name="Ilyukhin E."/>
            <person name="Sulman M."/>
            <person name="Ali S."/>
        </authorList>
    </citation>
    <scope>NUCLEOTIDE SEQUENCE [LARGE SCALE GENOMIC DNA]</scope>
    <source>
        <strain evidence="9 10">M45-28</strain>
    </source>
</reference>
<keyword evidence="4" id="KW-0540">Nuclease</keyword>
<evidence type="ECO:0000259" key="8">
    <source>
        <dbReference type="PROSITE" id="PS50879"/>
    </source>
</evidence>
<dbReference type="InterPro" id="IPR012337">
    <property type="entry name" value="RNaseH-like_sf"/>
</dbReference>
<keyword evidence="6" id="KW-0255">Endonuclease</keyword>
<keyword evidence="10" id="KW-1185">Reference proteome</keyword>
<dbReference type="Gene3D" id="3.30.420.10">
    <property type="entry name" value="Ribonuclease H-like superfamily/Ribonuclease H"/>
    <property type="match status" value="1"/>
</dbReference>
<dbReference type="SUPFAM" id="SSF53098">
    <property type="entry name" value="Ribonuclease H-like"/>
    <property type="match status" value="1"/>
</dbReference>
<evidence type="ECO:0000256" key="5">
    <source>
        <dbReference type="ARBA" id="ARBA00022723"/>
    </source>
</evidence>
<dbReference type="CDD" id="cd13934">
    <property type="entry name" value="RNase_H_Dikarya_like"/>
    <property type="match status" value="1"/>
</dbReference>
<evidence type="ECO:0000256" key="6">
    <source>
        <dbReference type="ARBA" id="ARBA00022759"/>
    </source>
</evidence>
<comment type="similarity">
    <text evidence="2">Belongs to the RNase H family.</text>
</comment>
<evidence type="ECO:0000256" key="3">
    <source>
        <dbReference type="ARBA" id="ARBA00012180"/>
    </source>
</evidence>
<dbReference type="InterPro" id="IPR036397">
    <property type="entry name" value="RNaseH_sf"/>
</dbReference>
<accession>A0ABR3TTS5</accession>
<evidence type="ECO:0000256" key="2">
    <source>
        <dbReference type="ARBA" id="ARBA00005300"/>
    </source>
</evidence>
<proteinExistence type="inferred from homology"/>
<evidence type="ECO:0000256" key="4">
    <source>
        <dbReference type="ARBA" id="ARBA00022722"/>
    </source>
</evidence>